<feature type="region of interest" description="Disordered" evidence="1">
    <location>
        <begin position="73"/>
        <end position="100"/>
    </location>
</feature>
<evidence type="ECO:0000256" key="1">
    <source>
        <dbReference type="SAM" id="MobiDB-lite"/>
    </source>
</evidence>
<evidence type="ECO:0000313" key="3">
    <source>
        <dbReference type="Ensembl" id="ENSPEMP00000037280.1"/>
    </source>
</evidence>
<dbReference type="InterPro" id="IPR058896">
    <property type="entry name" value="RNF6/12_N"/>
</dbReference>
<reference evidence="3 4" key="1">
    <citation type="submission" date="2018-10" db="EMBL/GenBank/DDBJ databases">
        <title>Improved assembly of the deer mouse Peromyscus maniculatus genome.</title>
        <authorList>
            <person name="Lassance J.-M."/>
            <person name="Hoekstra H.E."/>
        </authorList>
    </citation>
    <scope>NUCLEOTIDE SEQUENCE [LARGE SCALE GENOMIC DNA]</scope>
</reference>
<feature type="region of interest" description="Disordered" evidence="1">
    <location>
        <begin position="123"/>
        <end position="144"/>
    </location>
</feature>
<dbReference type="GeneTree" id="ENSGT00940000158530"/>
<feature type="compositionally biased region" description="Basic and acidic residues" evidence="1">
    <location>
        <begin position="91"/>
        <end position="100"/>
    </location>
</feature>
<dbReference type="Proteomes" id="UP000694547">
    <property type="component" value="Chromosome 22"/>
</dbReference>
<dbReference type="Ensembl" id="ENSPEMT00000035309.1">
    <property type="protein sequence ID" value="ENSPEMP00000037280.1"/>
    <property type="gene ID" value="ENSPEMG00000025396.1"/>
</dbReference>
<dbReference type="AlphaFoldDB" id="A0A8C8W8R7"/>
<proteinExistence type="predicted"/>
<reference evidence="3" key="3">
    <citation type="submission" date="2025-09" db="UniProtKB">
        <authorList>
            <consortium name="Ensembl"/>
        </authorList>
    </citation>
    <scope>IDENTIFICATION</scope>
</reference>
<evidence type="ECO:0000313" key="4">
    <source>
        <dbReference type="Proteomes" id="UP000694547"/>
    </source>
</evidence>
<reference evidence="3" key="2">
    <citation type="submission" date="2025-08" db="UniProtKB">
        <authorList>
            <consortium name="Ensembl"/>
        </authorList>
    </citation>
    <scope>IDENTIFICATION</scope>
</reference>
<feature type="compositionally biased region" description="Basic residues" evidence="1">
    <location>
        <begin position="130"/>
        <end position="144"/>
    </location>
</feature>
<evidence type="ECO:0000259" key="2">
    <source>
        <dbReference type="Pfam" id="PF25914"/>
    </source>
</evidence>
<name>A0A8C8W8R7_PERMB</name>
<sequence>MNPSRPRSSGSGEEILFHKNERRWQQEHLHREEPYYQFINEFNDEDYWLMRDYYLLGTPGEIMSEELQQRLDRAKEHLASQPGLRSGASKGDSENLREHSDEDSLLRWLNTFWRTGNVTRSGQNGNHSWRATHVKSNSRRRRNHQVLSCHTALSSNHTRN</sequence>
<accession>A0A8C8W8R7</accession>
<keyword evidence="4" id="KW-1185">Reference proteome</keyword>
<protein>
    <recommendedName>
        <fullName evidence="2">E3 ubiquitin-protein ligase RNF6/12 N-terminal domain-containing protein</fullName>
    </recommendedName>
</protein>
<dbReference type="Pfam" id="PF25914">
    <property type="entry name" value="RNF6_N"/>
    <property type="match status" value="1"/>
</dbReference>
<organism evidence="3 4">
    <name type="scientific">Peromyscus maniculatus bairdii</name>
    <name type="common">Prairie deer mouse</name>
    <dbReference type="NCBI Taxonomy" id="230844"/>
    <lineage>
        <taxon>Eukaryota</taxon>
        <taxon>Metazoa</taxon>
        <taxon>Chordata</taxon>
        <taxon>Craniata</taxon>
        <taxon>Vertebrata</taxon>
        <taxon>Euteleostomi</taxon>
        <taxon>Mammalia</taxon>
        <taxon>Eutheria</taxon>
        <taxon>Euarchontoglires</taxon>
        <taxon>Glires</taxon>
        <taxon>Rodentia</taxon>
        <taxon>Myomorpha</taxon>
        <taxon>Muroidea</taxon>
        <taxon>Cricetidae</taxon>
        <taxon>Neotominae</taxon>
        <taxon>Peromyscus</taxon>
    </lineage>
</organism>
<feature type="domain" description="E3 ubiquitin-protein ligase RNF6/12 N-terminal" evidence="2">
    <location>
        <begin position="20"/>
        <end position="78"/>
    </location>
</feature>